<comment type="caution">
    <text evidence="2">The sequence shown here is derived from an EMBL/GenBank/DDBJ whole genome shotgun (WGS) entry which is preliminary data.</text>
</comment>
<feature type="transmembrane region" description="Helical" evidence="1">
    <location>
        <begin position="420"/>
        <end position="439"/>
    </location>
</feature>
<evidence type="ECO:0000313" key="3">
    <source>
        <dbReference type="Proteomes" id="UP000770629"/>
    </source>
</evidence>
<name>A0ABS7IDY8_9HYPH</name>
<keyword evidence="1" id="KW-1133">Transmembrane helix</keyword>
<keyword evidence="1" id="KW-0472">Membrane</keyword>
<dbReference type="EMBL" id="JABDYF010000001">
    <property type="protein sequence ID" value="MBX5088230.1"/>
    <property type="molecule type" value="Genomic_DNA"/>
</dbReference>
<dbReference type="Pfam" id="PF11902">
    <property type="entry name" value="DUF3422"/>
    <property type="match status" value="1"/>
</dbReference>
<organism evidence="2 3">
    <name type="scientific">Rhizobium lentis</name>
    <dbReference type="NCBI Taxonomy" id="1138194"/>
    <lineage>
        <taxon>Bacteria</taxon>
        <taxon>Pseudomonadati</taxon>
        <taxon>Pseudomonadota</taxon>
        <taxon>Alphaproteobacteria</taxon>
        <taxon>Hyphomicrobiales</taxon>
        <taxon>Rhizobiaceae</taxon>
        <taxon>Rhizobium/Agrobacterium group</taxon>
        <taxon>Rhizobium</taxon>
    </lineage>
</organism>
<sequence>MHAGFQSDCPGSYRCVIATGKIGLTSDRPEEAALAPAPVSTQHVSSPAAVQSETADFNSELHARPSIYFTGPAIVEHIAFMPLDGAIREFHDSLKVDGEISVRVERHTEFVTVTRLRKLQSEPRSWPESDLTEDDFARLAGLHAPRLVCHVSILVLGDPPDALGPVLKSFDFGDTAASSIGGGSAQVCSDFRVRPDNSSRIILFNKDLNAHRLGRMVRRICEIETYRAMALLGLPEARRLAPLLGEYDAELVQLTNRNLSTPAHQHKQLLNEITVLSSHIISATAETRNRFGATAAYAKIVEERIALLRETHVPGFQRFGTFVERRFKPAVRTCEATVLRLEHLSRATMHLLDLLQTRIQVEIESQNATQIQAISDRAATQVKIQRAVEGFSIIAISYYLLGLLKFIYETADHAGFHIDPVIMLVAVPVVVGAVAVTILRVKHALKAEN</sequence>
<proteinExistence type="predicted"/>
<gene>
    <name evidence="2" type="ORF">HJB60_03440</name>
</gene>
<evidence type="ECO:0000256" key="1">
    <source>
        <dbReference type="SAM" id="Phobius"/>
    </source>
</evidence>
<feature type="transmembrane region" description="Helical" evidence="1">
    <location>
        <begin position="387"/>
        <end position="408"/>
    </location>
</feature>
<evidence type="ECO:0000313" key="2">
    <source>
        <dbReference type="EMBL" id="MBX5088230.1"/>
    </source>
</evidence>
<protein>
    <submittedName>
        <fullName evidence="2">DUF3422 domain-containing protein</fullName>
    </submittedName>
</protein>
<keyword evidence="3" id="KW-1185">Reference proteome</keyword>
<dbReference type="InterPro" id="IPR021830">
    <property type="entry name" value="DUF3422"/>
</dbReference>
<accession>A0ABS7IDY8</accession>
<keyword evidence="1" id="KW-0812">Transmembrane</keyword>
<reference evidence="2 3" key="1">
    <citation type="submission" date="2020-04" db="EMBL/GenBank/DDBJ databases">
        <title>Global-level population genomics: horizontal gene transfer, symbiosis and evolution in Rhizobia.</title>
        <authorList>
            <person name="Gai Y."/>
        </authorList>
    </citation>
    <scope>NUCLEOTIDE SEQUENCE [LARGE SCALE GENOMIC DNA]</scope>
    <source>
        <strain evidence="2 3">BLR33</strain>
    </source>
</reference>
<dbReference type="Proteomes" id="UP000770629">
    <property type="component" value="Unassembled WGS sequence"/>
</dbReference>